<evidence type="ECO:0000313" key="2">
    <source>
        <dbReference type="Proteomes" id="UP000009011"/>
    </source>
</evidence>
<dbReference type="InterPro" id="IPR011250">
    <property type="entry name" value="OMP/PagP_B-barrel"/>
</dbReference>
<evidence type="ECO:0008006" key="3">
    <source>
        <dbReference type="Google" id="ProtNLM"/>
    </source>
</evidence>
<dbReference type="STRING" id="1191523.MROS_2645"/>
<dbReference type="Gene3D" id="2.40.160.20">
    <property type="match status" value="1"/>
</dbReference>
<dbReference type="KEGG" id="mro:MROS_2645"/>
<accession>I6Z9Q5</accession>
<name>I6Z9Q5_MELRP</name>
<keyword evidence="2" id="KW-1185">Reference proteome</keyword>
<proteinExistence type="predicted"/>
<evidence type="ECO:0000313" key="1">
    <source>
        <dbReference type="EMBL" id="AFN75875.1"/>
    </source>
</evidence>
<dbReference type="HOGENOM" id="CLU_1298552_0_0_10"/>
<sequence length="212" mass="24800">MGIGGGMAKVQKNNYYTRDLGYPGAHYVNGTLTMFGGLAFRKNYFASIKFKYELSSFGIIAQARYIPFRGRQSAEIYNLLYMQTIKEDVTTIIDVWSFGFGGRYIIDIDKFKPYAAVSLLMNYWGDTWFRFEFFDQIVLGRSYKNGMRFGLNFGLGVSYEIMKNVLCEIESNYNYMNLWNRRKVDPADELHPSSEEKMNTLNVEFTVYYRIY</sequence>
<dbReference type="EMBL" id="CP003557">
    <property type="protein sequence ID" value="AFN75875.1"/>
    <property type="molecule type" value="Genomic_DNA"/>
</dbReference>
<dbReference type="AlphaFoldDB" id="I6Z9Q5"/>
<dbReference type="SUPFAM" id="SSF56925">
    <property type="entry name" value="OMPA-like"/>
    <property type="match status" value="1"/>
</dbReference>
<dbReference type="Proteomes" id="UP000009011">
    <property type="component" value="Chromosome"/>
</dbReference>
<organism evidence="1 2">
    <name type="scientific">Melioribacter roseus (strain DSM 23840 / JCM 17771 / VKM B-2668 / P3M-2)</name>
    <dbReference type="NCBI Taxonomy" id="1191523"/>
    <lineage>
        <taxon>Bacteria</taxon>
        <taxon>Pseudomonadati</taxon>
        <taxon>Ignavibacteriota</taxon>
        <taxon>Ignavibacteria</taxon>
        <taxon>Ignavibacteriales</taxon>
        <taxon>Melioribacteraceae</taxon>
        <taxon>Melioribacter</taxon>
    </lineage>
</organism>
<reference evidence="1 2" key="1">
    <citation type="journal article" date="2013" name="PLoS ONE">
        <title>Genomic analysis of Melioribacter roseus, facultatively anaerobic organotrophic bacterium representing a novel deep lineage within Bacteriodetes/Chlorobi group.</title>
        <authorList>
            <person name="Kadnikov V.V."/>
            <person name="Mardanov A.V."/>
            <person name="Podosokorskaya O.A."/>
            <person name="Gavrilov S.N."/>
            <person name="Kublanov I.V."/>
            <person name="Beletsky A.V."/>
            <person name="Bonch-Osmolovskaya E.A."/>
            <person name="Ravin N.V."/>
        </authorList>
    </citation>
    <scope>NUCLEOTIDE SEQUENCE [LARGE SCALE GENOMIC DNA]</scope>
    <source>
        <strain evidence="2">JCM 17771 / P3M-2</strain>
    </source>
</reference>
<protein>
    <recommendedName>
        <fullName evidence="3">Outer membrane protein beta-barrel domain-containing protein</fullName>
    </recommendedName>
</protein>
<gene>
    <name evidence="1" type="ordered locus">MROS_2645</name>
</gene>